<reference evidence="1" key="2">
    <citation type="submission" date="2020-06" db="EMBL/GenBank/DDBJ databases">
        <title>Helianthus annuus Genome sequencing and assembly Release 2.</title>
        <authorList>
            <person name="Gouzy J."/>
            <person name="Langlade N."/>
            <person name="Munos S."/>
        </authorList>
    </citation>
    <scope>NUCLEOTIDE SEQUENCE</scope>
    <source>
        <tissue evidence="1">Leaves</tissue>
    </source>
</reference>
<organism evidence="1 2">
    <name type="scientific">Helianthus annuus</name>
    <name type="common">Common sunflower</name>
    <dbReference type="NCBI Taxonomy" id="4232"/>
    <lineage>
        <taxon>Eukaryota</taxon>
        <taxon>Viridiplantae</taxon>
        <taxon>Streptophyta</taxon>
        <taxon>Embryophyta</taxon>
        <taxon>Tracheophyta</taxon>
        <taxon>Spermatophyta</taxon>
        <taxon>Magnoliopsida</taxon>
        <taxon>eudicotyledons</taxon>
        <taxon>Gunneridae</taxon>
        <taxon>Pentapetalae</taxon>
        <taxon>asterids</taxon>
        <taxon>campanulids</taxon>
        <taxon>Asterales</taxon>
        <taxon>Asteraceae</taxon>
        <taxon>Asteroideae</taxon>
        <taxon>Heliantheae alliance</taxon>
        <taxon>Heliantheae</taxon>
        <taxon>Helianthus</taxon>
    </lineage>
</organism>
<evidence type="ECO:0000313" key="1">
    <source>
        <dbReference type="EMBL" id="KAF5801536.1"/>
    </source>
</evidence>
<dbReference type="AlphaFoldDB" id="A0A9K3IR20"/>
<protein>
    <submittedName>
        <fullName evidence="1">Uncharacterized protein</fullName>
    </submittedName>
</protein>
<comment type="caution">
    <text evidence="1">The sequence shown here is derived from an EMBL/GenBank/DDBJ whole genome shotgun (WGS) entry which is preliminary data.</text>
</comment>
<dbReference type="Gramene" id="mRNA:HanXRQr2_Chr06g0249211">
    <property type="protein sequence ID" value="mRNA:HanXRQr2_Chr06g0249211"/>
    <property type="gene ID" value="HanXRQr2_Chr06g0249211"/>
</dbReference>
<reference evidence="1" key="1">
    <citation type="journal article" date="2017" name="Nature">
        <title>The sunflower genome provides insights into oil metabolism, flowering and Asterid evolution.</title>
        <authorList>
            <person name="Badouin H."/>
            <person name="Gouzy J."/>
            <person name="Grassa C.J."/>
            <person name="Murat F."/>
            <person name="Staton S.E."/>
            <person name="Cottret L."/>
            <person name="Lelandais-Briere C."/>
            <person name="Owens G.L."/>
            <person name="Carrere S."/>
            <person name="Mayjonade B."/>
            <person name="Legrand L."/>
            <person name="Gill N."/>
            <person name="Kane N.C."/>
            <person name="Bowers J.E."/>
            <person name="Hubner S."/>
            <person name="Bellec A."/>
            <person name="Berard A."/>
            <person name="Berges H."/>
            <person name="Blanchet N."/>
            <person name="Boniface M.C."/>
            <person name="Brunel D."/>
            <person name="Catrice O."/>
            <person name="Chaidir N."/>
            <person name="Claudel C."/>
            <person name="Donnadieu C."/>
            <person name="Faraut T."/>
            <person name="Fievet G."/>
            <person name="Helmstetter N."/>
            <person name="King M."/>
            <person name="Knapp S.J."/>
            <person name="Lai Z."/>
            <person name="Le Paslier M.C."/>
            <person name="Lippi Y."/>
            <person name="Lorenzon L."/>
            <person name="Mandel J.R."/>
            <person name="Marage G."/>
            <person name="Marchand G."/>
            <person name="Marquand E."/>
            <person name="Bret-Mestries E."/>
            <person name="Morien E."/>
            <person name="Nambeesan S."/>
            <person name="Nguyen T."/>
            <person name="Pegot-Espagnet P."/>
            <person name="Pouilly N."/>
            <person name="Raftis F."/>
            <person name="Sallet E."/>
            <person name="Schiex T."/>
            <person name="Thomas J."/>
            <person name="Vandecasteele C."/>
            <person name="Vares D."/>
            <person name="Vear F."/>
            <person name="Vautrin S."/>
            <person name="Crespi M."/>
            <person name="Mangin B."/>
            <person name="Burke J.M."/>
            <person name="Salse J."/>
            <person name="Munos S."/>
            <person name="Vincourt P."/>
            <person name="Rieseberg L.H."/>
            <person name="Langlade N.B."/>
        </authorList>
    </citation>
    <scope>NUCLEOTIDE SEQUENCE</scope>
    <source>
        <tissue evidence="1">Leaves</tissue>
    </source>
</reference>
<name>A0A9K3IR20_HELAN</name>
<evidence type="ECO:0000313" key="2">
    <source>
        <dbReference type="Proteomes" id="UP000215914"/>
    </source>
</evidence>
<sequence length="47" mass="5490">MVRTIINEQRKTQKNTKINSRSRAILALIPCKMISQEIKQTYKTSKP</sequence>
<proteinExistence type="predicted"/>
<gene>
    <name evidence="1" type="ORF">HanXRQr2_Chr06g0249211</name>
</gene>
<keyword evidence="2" id="KW-1185">Reference proteome</keyword>
<dbReference type="Proteomes" id="UP000215914">
    <property type="component" value="Unassembled WGS sequence"/>
</dbReference>
<accession>A0A9K3IR20</accession>
<dbReference type="EMBL" id="MNCJ02000321">
    <property type="protein sequence ID" value="KAF5801536.1"/>
    <property type="molecule type" value="Genomic_DNA"/>
</dbReference>